<evidence type="ECO:0000256" key="1">
    <source>
        <dbReference type="ARBA" id="ARBA00008642"/>
    </source>
</evidence>
<dbReference type="Pfam" id="PF00698">
    <property type="entry name" value="Acyl_transf_1"/>
    <property type="match status" value="1"/>
</dbReference>
<evidence type="ECO:0000256" key="5">
    <source>
        <dbReference type="ARBA" id="ARBA00022832"/>
    </source>
</evidence>
<feature type="domain" description="Malonyl-CoA:ACP transacylase (MAT)" evidence="11">
    <location>
        <begin position="5"/>
        <end position="350"/>
    </location>
</feature>
<keyword evidence="3 9" id="KW-0444">Lipid biosynthesis</keyword>
<dbReference type="InterPro" id="IPR016036">
    <property type="entry name" value="Malonyl_transacylase_ACP-bd"/>
</dbReference>
<dbReference type="CDD" id="cd00830">
    <property type="entry name" value="KAS_III"/>
    <property type="match status" value="1"/>
</dbReference>
<dbReference type="EC" id="2.3.1.180" evidence="9"/>
<dbReference type="InterPro" id="IPR013751">
    <property type="entry name" value="ACP_syn_III_N"/>
</dbReference>
<feature type="region of interest" description="ACP-binding" evidence="9">
    <location>
        <begin position="623"/>
        <end position="627"/>
    </location>
</feature>
<evidence type="ECO:0000313" key="13">
    <source>
        <dbReference type="Proteomes" id="UP001501204"/>
    </source>
</evidence>
<evidence type="ECO:0000256" key="10">
    <source>
        <dbReference type="SAM" id="MobiDB-lite"/>
    </source>
</evidence>
<evidence type="ECO:0000256" key="4">
    <source>
        <dbReference type="ARBA" id="ARBA00022679"/>
    </source>
</evidence>
<evidence type="ECO:0000256" key="6">
    <source>
        <dbReference type="ARBA" id="ARBA00023098"/>
    </source>
</evidence>
<dbReference type="SUPFAM" id="SSF52151">
    <property type="entry name" value="FabD/lysophospholipase-like"/>
    <property type="match status" value="1"/>
</dbReference>
<dbReference type="InterPro" id="IPR016039">
    <property type="entry name" value="Thiolase-like"/>
</dbReference>
<dbReference type="InterPro" id="IPR016035">
    <property type="entry name" value="Acyl_Trfase/lysoPLipase"/>
</dbReference>
<comment type="caution">
    <text evidence="12">The sequence shown here is derived from an EMBL/GenBank/DDBJ whole genome shotgun (WGS) entry which is preliminary data.</text>
</comment>
<reference evidence="12 13" key="1">
    <citation type="journal article" date="2019" name="Int. J. Syst. Evol. Microbiol.">
        <title>The Global Catalogue of Microorganisms (GCM) 10K type strain sequencing project: providing services to taxonomists for standard genome sequencing and annotation.</title>
        <authorList>
            <consortium name="The Broad Institute Genomics Platform"/>
            <consortium name="The Broad Institute Genome Sequencing Center for Infectious Disease"/>
            <person name="Wu L."/>
            <person name="Ma J."/>
        </authorList>
    </citation>
    <scope>NUCLEOTIDE SEQUENCE [LARGE SCALE GENOMIC DNA]</scope>
    <source>
        <strain evidence="12 13">JCM 14735</strain>
    </source>
</reference>
<evidence type="ECO:0000256" key="7">
    <source>
        <dbReference type="ARBA" id="ARBA00023160"/>
    </source>
</evidence>
<evidence type="ECO:0000256" key="8">
    <source>
        <dbReference type="ARBA" id="ARBA00023315"/>
    </source>
</evidence>
<protein>
    <recommendedName>
        <fullName evidence="9">Beta-ketoacyl-[acyl-carrier-protein] synthase III</fullName>
        <shortName evidence="9">Beta-ketoacyl-ACP synthase III</shortName>
        <shortName evidence="9">KAS III</shortName>
        <ecNumber evidence="9">2.3.1.180</ecNumber>
    </recommendedName>
    <alternativeName>
        <fullName evidence="9">3-oxoacyl-[acyl-carrier-protein] synthase 3</fullName>
    </alternativeName>
    <alternativeName>
        <fullName evidence="9">3-oxoacyl-[acyl-carrier-protein] synthase III</fullName>
    </alternativeName>
</protein>
<gene>
    <name evidence="9" type="primary">fabH</name>
    <name evidence="12" type="ORF">GCM10009767_26250</name>
</gene>
<dbReference type="InterPro" id="IPR013747">
    <property type="entry name" value="ACP_syn_III_C"/>
</dbReference>
<feature type="active site" evidence="9">
    <location>
        <position position="464"/>
    </location>
</feature>
<feature type="active site" evidence="9">
    <location>
        <position position="653"/>
    </location>
</feature>
<dbReference type="Proteomes" id="UP001501204">
    <property type="component" value="Unassembled WGS sequence"/>
</dbReference>
<keyword evidence="4 9" id="KW-0808">Transferase</keyword>
<keyword evidence="5 9" id="KW-0276">Fatty acid metabolism</keyword>
<proteinExistence type="inferred from homology"/>
<evidence type="ECO:0000256" key="9">
    <source>
        <dbReference type="HAMAP-Rule" id="MF_01815"/>
    </source>
</evidence>
<keyword evidence="2 9" id="KW-0963">Cytoplasm</keyword>
<evidence type="ECO:0000259" key="11">
    <source>
        <dbReference type="SMART" id="SM00827"/>
    </source>
</evidence>
<dbReference type="EMBL" id="BAAAOA010000032">
    <property type="protein sequence ID" value="GAA1766474.1"/>
    <property type="molecule type" value="Genomic_DNA"/>
</dbReference>
<accession>A0ABN2KXI0</accession>
<dbReference type="InterPro" id="IPR014043">
    <property type="entry name" value="Acyl_transferase_dom"/>
</dbReference>
<dbReference type="Pfam" id="PF08545">
    <property type="entry name" value="ACP_syn_III"/>
    <property type="match status" value="1"/>
</dbReference>
<comment type="domain">
    <text evidence="9">The last Arg residue of the ACP-binding site is essential for the weak association between ACP/AcpP and FabH.</text>
</comment>
<feature type="compositionally biased region" description="Low complexity" evidence="10">
    <location>
        <begin position="321"/>
        <end position="330"/>
    </location>
</feature>
<comment type="similarity">
    <text evidence="1 9">Belongs to the thiolase-like superfamily. FabH family.</text>
</comment>
<dbReference type="InterPro" id="IPR004655">
    <property type="entry name" value="FabH"/>
</dbReference>
<dbReference type="PANTHER" id="PTHR34069">
    <property type="entry name" value="3-OXOACYL-[ACYL-CARRIER-PROTEIN] SYNTHASE 3"/>
    <property type="match status" value="1"/>
</dbReference>
<dbReference type="Gene3D" id="3.40.366.10">
    <property type="entry name" value="Malonyl-Coenzyme A Acyl Carrier Protein, domain 2"/>
    <property type="match status" value="1"/>
</dbReference>
<dbReference type="Pfam" id="PF08541">
    <property type="entry name" value="ACP_syn_III_C"/>
    <property type="match status" value="1"/>
</dbReference>
<dbReference type="NCBIfam" id="NF006829">
    <property type="entry name" value="PRK09352.1"/>
    <property type="match status" value="1"/>
</dbReference>
<feature type="compositionally biased region" description="Basic residues" evidence="10">
    <location>
        <begin position="308"/>
        <end position="320"/>
    </location>
</feature>
<evidence type="ECO:0000256" key="2">
    <source>
        <dbReference type="ARBA" id="ARBA00022490"/>
    </source>
</evidence>
<comment type="catalytic activity">
    <reaction evidence="9">
        <text>malonyl-[ACP] + acetyl-CoA + H(+) = 3-oxobutanoyl-[ACP] + CO2 + CoA</text>
        <dbReference type="Rhea" id="RHEA:12080"/>
        <dbReference type="Rhea" id="RHEA-COMP:9623"/>
        <dbReference type="Rhea" id="RHEA-COMP:9625"/>
        <dbReference type="ChEBI" id="CHEBI:15378"/>
        <dbReference type="ChEBI" id="CHEBI:16526"/>
        <dbReference type="ChEBI" id="CHEBI:57287"/>
        <dbReference type="ChEBI" id="CHEBI:57288"/>
        <dbReference type="ChEBI" id="CHEBI:78449"/>
        <dbReference type="ChEBI" id="CHEBI:78450"/>
        <dbReference type="EC" id="2.3.1.180"/>
    </reaction>
</comment>
<comment type="function">
    <text evidence="9">Catalyzes the condensation reaction of fatty acid synthesis by the addition to an acyl acceptor of two carbons from malonyl-ACP. Catalyzes the first condensation reaction which initiates fatty acid synthesis and may therefore play a role in governing the total rate of fatty acid production. Possesses both acetoacetyl-ACP synthase and acetyl transacylase activities. Its substrate specificity determines the biosynthesis of branched-chain and/or straight-chain of fatty acids.</text>
</comment>
<keyword evidence="13" id="KW-1185">Reference proteome</keyword>
<name>A0ABN2KXI0_9MICC</name>
<keyword evidence="8 9" id="KW-0012">Acyltransferase</keyword>
<organism evidence="12 13">
    <name type="scientific">Kocuria aegyptia</name>
    <dbReference type="NCBI Taxonomy" id="330943"/>
    <lineage>
        <taxon>Bacteria</taxon>
        <taxon>Bacillati</taxon>
        <taxon>Actinomycetota</taxon>
        <taxon>Actinomycetes</taxon>
        <taxon>Micrococcales</taxon>
        <taxon>Micrococcaceae</taxon>
        <taxon>Kocuria</taxon>
    </lineage>
</organism>
<comment type="subcellular location">
    <subcellularLocation>
        <location evidence="9">Cytoplasm</location>
    </subcellularLocation>
</comment>
<feature type="region of interest" description="Disordered" evidence="10">
    <location>
        <begin position="306"/>
        <end position="339"/>
    </location>
</feature>
<sequence>MIAIVCPGQGSQKPGFLTEWLALDGVRAHLEELGEAAGLDLVHYGTEADEDTIKDTAVAQPLIVAAGLVAGRLLGDRIGPGRDDLVFAGHSVGEITASALAGALTEADAMAFVRTRANAMAEAAAAVPTGMSAVLGGKEDEVLAAIEAAGLTPANANGGGQTVAAGTLEQLAALAEHPPARARVIPLKVAGAFHTEHMAPALEPLRELVPRLSPADPVHPLLSNADGEPVTGGAANLESLVAQVCRPVRWDLCTRTLLERGVGQLVELPPAGTLVGLAKRGLKGVPALAVNTAAELEQARSILDLRPRAHRVRRPPRGRSSRSAPPSRTVRLARPHEGATTPVVTLKQQQTNAHSRILGLGVYRPDVVVTNDDVCQWIESSDEWIQQRTGIRTRHRAAEDVSVLDMSEHAAREALAAAGLEATQLGAVIVSTISFPYLTPSAAAALADRLGATPAPAFDISAACAGYCYGIAQADALVRSGAADHVLVVGVEKLSDVIDNSERSISFLLGDGAGAVVVGPSETPGIGPSVWGSDGSKWDAIRMTHPLTDIRAVEQGRERTQSPDLLDPETGEVREDATLWPTLRQDGQTVFRWASWEVAKRAQEAMDVAGVQPEDLSAFIPHQANMRIIDQMAKTLKLPESVVIARDIADSGNTSAASVPLATHRLLTEHPELSGKLALQIGFGAGLVYGAQVVVLP</sequence>
<keyword evidence="9" id="KW-0511">Multifunctional enzyme</keyword>
<comment type="subunit">
    <text evidence="9">Homodimer.</text>
</comment>
<feature type="active site" evidence="9">
    <location>
        <position position="622"/>
    </location>
</feature>
<evidence type="ECO:0000256" key="3">
    <source>
        <dbReference type="ARBA" id="ARBA00022516"/>
    </source>
</evidence>
<dbReference type="HAMAP" id="MF_01815">
    <property type="entry name" value="FabH"/>
    <property type="match status" value="1"/>
</dbReference>
<dbReference type="Gene3D" id="3.40.47.10">
    <property type="match status" value="2"/>
</dbReference>
<comment type="pathway">
    <text evidence="9">Lipid metabolism; fatty acid biosynthesis.</text>
</comment>
<dbReference type="PANTHER" id="PTHR34069:SF2">
    <property type="entry name" value="BETA-KETOACYL-[ACYL-CARRIER-PROTEIN] SYNTHASE III"/>
    <property type="match status" value="1"/>
</dbReference>
<dbReference type="SUPFAM" id="SSF53901">
    <property type="entry name" value="Thiolase-like"/>
    <property type="match status" value="1"/>
</dbReference>
<dbReference type="NCBIfam" id="TIGR00747">
    <property type="entry name" value="fabH"/>
    <property type="match status" value="1"/>
</dbReference>
<dbReference type="InterPro" id="IPR001227">
    <property type="entry name" value="Ac_transferase_dom_sf"/>
</dbReference>
<keyword evidence="7 9" id="KW-0275">Fatty acid biosynthesis</keyword>
<evidence type="ECO:0000313" key="12">
    <source>
        <dbReference type="EMBL" id="GAA1766474.1"/>
    </source>
</evidence>
<dbReference type="SUPFAM" id="SSF55048">
    <property type="entry name" value="Probable ACP-binding domain of malonyl-CoA ACP transacylase"/>
    <property type="match status" value="1"/>
</dbReference>
<dbReference type="SMART" id="SM00827">
    <property type="entry name" value="PKS_AT"/>
    <property type="match status" value="1"/>
</dbReference>
<dbReference type="Gene3D" id="3.30.70.250">
    <property type="entry name" value="Malonyl-CoA ACP transacylase, ACP-binding"/>
    <property type="match status" value="1"/>
</dbReference>
<keyword evidence="6 9" id="KW-0443">Lipid metabolism</keyword>